<evidence type="ECO:0000313" key="2">
    <source>
        <dbReference type="Proteomes" id="UP000046373"/>
    </source>
</evidence>
<sequence length="68" mass="7470">MRLLPRDLPDLLRIEREIRSACRPVVVRSNGALSSATMSCQAVLQRVPGAAPPWVGTKVRLCIMVNAE</sequence>
<proteinExistence type="predicted"/>
<dbReference type="AlphaFoldDB" id="A0A090ENA1"/>
<gene>
    <name evidence="1" type="ORF">MPLDJ20_150149</name>
</gene>
<protein>
    <submittedName>
        <fullName evidence="1">Uncharacterized protein</fullName>
    </submittedName>
</protein>
<dbReference type="Proteomes" id="UP000046373">
    <property type="component" value="Unassembled WGS sequence"/>
</dbReference>
<name>A0A090ENA1_MESPL</name>
<dbReference type="EMBL" id="CCNB01000007">
    <property type="protein sequence ID" value="CDX32423.1"/>
    <property type="molecule type" value="Genomic_DNA"/>
</dbReference>
<accession>A0A090ENA1</accession>
<reference evidence="1 2" key="1">
    <citation type="submission" date="2014-08" db="EMBL/GenBank/DDBJ databases">
        <authorList>
            <person name="Moulin Lionel"/>
        </authorList>
    </citation>
    <scope>NUCLEOTIDE SEQUENCE [LARGE SCALE GENOMIC DNA]</scope>
</reference>
<organism evidence="1 2">
    <name type="scientific">Mesorhizobium plurifarium</name>
    <dbReference type="NCBI Taxonomy" id="69974"/>
    <lineage>
        <taxon>Bacteria</taxon>
        <taxon>Pseudomonadati</taxon>
        <taxon>Pseudomonadota</taxon>
        <taxon>Alphaproteobacteria</taxon>
        <taxon>Hyphomicrobiales</taxon>
        <taxon>Phyllobacteriaceae</taxon>
        <taxon>Mesorhizobium</taxon>
    </lineage>
</organism>
<evidence type="ECO:0000313" key="1">
    <source>
        <dbReference type="EMBL" id="CDX32423.1"/>
    </source>
</evidence>